<dbReference type="GO" id="GO:0050667">
    <property type="term" value="P:homocysteine metabolic process"/>
    <property type="evidence" value="ECO:0007669"/>
    <property type="project" value="TreeGrafter"/>
</dbReference>
<dbReference type="GO" id="GO:0005829">
    <property type="term" value="C:cytosol"/>
    <property type="evidence" value="ECO:0007669"/>
    <property type="project" value="TreeGrafter"/>
</dbReference>
<dbReference type="GO" id="GO:0003723">
    <property type="term" value="F:RNA binding"/>
    <property type="evidence" value="ECO:0007669"/>
    <property type="project" value="InterPro"/>
</dbReference>
<comment type="caution">
    <text evidence="6">The sequence shown here is derived from an EMBL/GenBank/DDBJ whole genome shotgun (WGS) entry which is preliminary data.</text>
</comment>
<organism evidence="6">
    <name type="scientific">marine sediment metagenome</name>
    <dbReference type="NCBI Taxonomy" id="412755"/>
    <lineage>
        <taxon>unclassified sequences</taxon>
        <taxon>metagenomes</taxon>
        <taxon>ecological metagenomes</taxon>
    </lineage>
</organism>
<evidence type="ECO:0000313" key="6">
    <source>
        <dbReference type="EMBL" id="KKL83911.1"/>
    </source>
</evidence>
<gene>
    <name evidence="6" type="ORF">LCGC14_1969990</name>
</gene>
<dbReference type="CDD" id="cd02070">
    <property type="entry name" value="corrinoid_protein_B12-BD"/>
    <property type="match status" value="1"/>
</dbReference>
<keyword evidence="2" id="KW-0479">Metal-binding</keyword>
<dbReference type="Pfam" id="PF02310">
    <property type="entry name" value="B12-binding"/>
    <property type="match status" value="1"/>
</dbReference>
<dbReference type="PANTHER" id="PTHR45833:SF1">
    <property type="entry name" value="METHIONINE SYNTHASE"/>
    <property type="match status" value="1"/>
</dbReference>
<dbReference type="SUPFAM" id="SSF54814">
    <property type="entry name" value="Prokaryotic type KH domain (KH-domain type II)"/>
    <property type="match status" value="1"/>
</dbReference>
<dbReference type="InterPro" id="IPR009019">
    <property type="entry name" value="KH_sf_prok-type"/>
</dbReference>
<dbReference type="InterPro" id="IPR036724">
    <property type="entry name" value="Cobalamin-bd_sf"/>
</dbReference>
<dbReference type="EMBL" id="LAZR01021848">
    <property type="protein sequence ID" value="KKL83911.1"/>
    <property type="molecule type" value="Genomic_DNA"/>
</dbReference>
<dbReference type="PANTHER" id="PTHR45833">
    <property type="entry name" value="METHIONINE SYNTHASE"/>
    <property type="match status" value="1"/>
</dbReference>
<proteinExistence type="inferred from homology"/>
<protein>
    <recommendedName>
        <fullName evidence="7">B12-binding domain-containing protein</fullName>
    </recommendedName>
</protein>
<sequence>MMVGQELRKALVMLHTARPGLIIGRKGAEVDRLRDEVVELTTKALEEGVPPGDILEQGLIAGMSVVGRRFKANEVYVPEVLIAARAMQGGLDVLEPKLKEAGVEPAGTVVLGTVKGDLHDIGKNLVGMMLKGGGLAVVDVGVDATPEEFVKAAQDSGAQVIAMSALLTTTMPQMPAVIKAVSESGLSVKTMIGGAPVTQAYADEIGADGYAADAASAVDKAVQLINA</sequence>
<dbReference type="GO" id="GO:0031419">
    <property type="term" value="F:cobalamin binding"/>
    <property type="evidence" value="ECO:0007669"/>
    <property type="project" value="InterPro"/>
</dbReference>
<reference evidence="6" key="1">
    <citation type="journal article" date="2015" name="Nature">
        <title>Complex archaea that bridge the gap between prokaryotes and eukaryotes.</title>
        <authorList>
            <person name="Spang A."/>
            <person name="Saw J.H."/>
            <person name="Jorgensen S.L."/>
            <person name="Zaremba-Niedzwiedzka K."/>
            <person name="Martijn J."/>
            <person name="Lind A.E."/>
            <person name="van Eijk R."/>
            <person name="Schleper C."/>
            <person name="Guy L."/>
            <person name="Ettema T.J."/>
        </authorList>
    </citation>
    <scope>NUCLEOTIDE SEQUENCE</scope>
</reference>
<dbReference type="PROSITE" id="PS51332">
    <property type="entry name" value="B12_BINDING"/>
    <property type="match status" value="1"/>
</dbReference>
<dbReference type="SUPFAM" id="SSF47644">
    <property type="entry name" value="Methionine synthase domain"/>
    <property type="match status" value="1"/>
</dbReference>
<evidence type="ECO:0008006" key="7">
    <source>
        <dbReference type="Google" id="ProtNLM"/>
    </source>
</evidence>
<dbReference type="InterPro" id="IPR036594">
    <property type="entry name" value="Meth_synthase_dom"/>
</dbReference>
<dbReference type="GO" id="GO:0046653">
    <property type="term" value="P:tetrahydrofolate metabolic process"/>
    <property type="evidence" value="ECO:0007669"/>
    <property type="project" value="TreeGrafter"/>
</dbReference>
<keyword evidence="3" id="KW-0170">Cobalt</keyword>
<evidence type="ECO:0000256" key="2">
    <source>
        <dbReference type="ARBA" id="ARBA00022723"/>
    </source>
</evidence>
<dbReference type="InterPro" id="IPR003759">
    <property type="entry name" value="Cbl-bd_cap"/>
</dbReference>
<dbReference type="Pfam" id="PF02607">
    <property type="entry name" value="B12-binding_2"/>
    <property type="match status" value="1"/>
</dbReference>
<evidence type="ECO:0000256" key="1">
    <source>
        <dbReference type="ARBA" id="ARBA00010854"/>
    </source>
</evidence>
<dbReference type="InterPro" id="IPR006158">
    <property type="entry name" value="Cobalamin-bd"/>
</dbReference>
<feature type="domain" description="B12-binding N-terminal" evidence="5">
    <location>
        <begin position="12"/>
        <end position="106"/>
    </location>
</feature>
<comment type="similarity">
    <text evidence="1">Belongs to the methylamine corrinoid protein family.</text>
</comment>
<dbReference type="AlphaFoldDB" id="A0A0F9G0A7"/>
<name>A0A0F9G0A7_9ZZZZ</name>
<feature type="domain" description="B12-binding" evidence="4">
    <location>
        <begin position="106"/>
        <end position="227"/>
    </location>
</feature>
<dbReference type="PROSITE" id="PS51337">
    <property type="entry name" value="B12_BINDING_NTER"/>
    <property type="match status" value="1"/>
</dbReference>
<accession>A0A0F9G0A7</accession>
<dbReference type="GO" id="GO:0008705">
    <property type="term" value="F:methionine synthase activity"/>
    <property type="evidence" value="ECO:0007669"/>
    <property type="project" value="TreeGrafter"/>
</dbReference>
<dbReference type="GO" id="GO:0046872">
    <property type="term" value="F:metal ion binding"/>
    <property type="evidence" value="ECO:0007669"/>
    <property type="project" value="UniProtKB-KW"/>
</dbReference>
<evidence type="ECO:0000259" key="5">
    <source>
        <dbReference type="PROSITE" id="PS51337"/>
    </source>
</evidence>
<dbReference type="SUPFAM" id="SSF52242">
    <property type="entry name" value="Cobalamin (vitamin B12)-binding domain"/>
    <property type="match status" value="1"/>
</dbReference>
<dbReference type="Gene3D" id="1.10.1240.10">
    <property type="entry name" value="Methionine synthase domain"/>
    <property type="match status" value="1"/>
</dbReference>
<dbReference type="InterPro" id="IPR050554">
    <property type="entry name" value="Met_Synthase/Corrinoid"/>
</dbReference>
<dbReference type="Gene3D" id="3.40.50.280">
    <property type="entry name" value="Cobalamin-binding domain"/>
    <property type="match status" value="1"/>
</dbReference>
<evidence type="ECO:0000259" key="4">
    <source>
        <dbReference type="PROSITE" id="PS51332"/>
    </source>
</evidence>
<dbReference type="FunFam" id="3.40.50.280:FF:000003">
    <property type="entry name" value="Dimethylamine methyltransferase corrinoid protein"/>
    <property type="match status" value="1"/>
</dbReference>
<evidence type="ECO:0000256" key="3">
    <source>
        <dbReference type="ARBA" id="ARBA00023285"/>
    </source>
</evidence>
<dbReference type="SMART" id="SM01018">
    <property type="entry name" value="B12-binding_2"/>
    <property type="match status" value="1"/>
</dbReference>